<evidence type="ECO:0000259" key="7">
    <source>
        <dbReference type="Pfam" id="PF01232"/>
    </source>
</evidence>
<dbReference type="SUPFAM" id="SSF51735">
    <property type="entry name" value="NAD(P)-binding Rossmann-fold domains"/>
    <property type="match status" value="1"/>
</dbReference>
<evidence type="ECO:0000313" key="10">
    <source>
        <dbReference type="Proteomes" id="UP000609879"/>
    </source>
</evidence>
<dbReference type="InterPro" id="IPR023027">
    <property type="entry name" value="Mannitol_DH_CS"/>
</dbReference>
<dbReference type="InterPro" id="IPR000669">
    <property type="entry name" value="Mannitol_DH"/>
</dbReference>
<dbReference type="InterPro" id="IPR008927">
    <property type="entry name" value="6-PGluconate_DH-like_C_sf"/>
</dbReference>
<evidence type="ECO:0000256" key="1">
    <source>
        <dbReference type="ARBA" id="ARBA00006541"/>
    </source>
</evidence>
<dbReference type="PANTHER" id="PTHR43362:SF1">
    <property type="entry name" value="MANNITOL DEHYDROGENASE 2-RELATED"/>
    <property type="match status" value="1"/>
</dbReference>
<evidence type="ECO:0000313" key="9">
    <source>
        <dbReference type="EMBL" id="GID77194.1"/>
    </source>
</evidence>
<dbReference type="InterPro" id="IPR036291">
    <property type="entry name" value="NAD(P)-bd_dom_sf"/>
</dbReference>
<dbReference type="EMBL" id="BOMI01000115">
    <property type="protein sequence ID" value="GID77194.1"/>
    <property type="molecule type" value="Genomic_DNA"/>
</dbReference>
<dbReference type="InterPro" id="IPR013328">
    <property type="entry name" value="6PGD_dom2"/>
</dbReference>
<evidence type="ECO:0000256" key="6">
    <source>
        <dbReference type="ARBA" id="ARBA00048615"/>
    </source>
</evidence>
<dbReference type="Gene3D" id="1.10.1040.10">
    <property type="entry name" value="N-(1-d-carboxylethyl)-l-norvaline Dehydrogenase, domain 2"/>
    <property type="match status" value="1"/>
</dbReference>
<accession>A0ABQ3YB11</accession>
<name>A0ABQ3YB11_9ACTN</name>
<protein>
    <recommendedName>
        <fullName evidence="3">Mannitol-1-phosphate 5-dehydrogenase</fullName>
        <ecNumber evidence="2">1.1.1.17</ecNumber>
    </recommendedName>
</protein>
<evidence type="ECO:0000256" key="4">
    <source>
        <dbReference type="ARBA" id="ARBA00023002"/>
    </source>
</evidence>
<dbReference type="PRINTS" id="PR00084">
    <property type="entry name" value="MTLDHDRGNASE"/>
</dbReference>
<reference evidence="9 10" key="1">
    <citation type="submission" date="2021-01" db="EMBL/GenBank/DDBJ databases">
        <title>Whole genome shotgun sequence of Actinoplanes deccanensis NBRC 13994.</title>
        <authorList>
            <person name="Komaki H."/>
            <person name="Tamura T."/>
        </authorList>
    </citation>
    <scope>NUCLEOTIDE SEQUENCE [LARGE SCALE GENOMIC DNA]</scope>
    <source>
        <strain evidence="9 10">NBRC 13994</strain>
    </source>
</reference>
<dbReference type="Pfam" id="PF08125">
    <property type="entry name" value="Mannitol_dh_C"/>
    <property type="match status" value="1"/>
</dbReference>
<comment type="similarity">
    <text evidence="1">Belongs to the mannitol dehydrogenase family.</text>
</comment>
<comment type="catalytic activity">
    <reaction evidence="6">
        <text>D-mannitol 1-phosphate + NAD(+) = beta-D-fructose 6-phosphate + NADH + H(+)</text>
        <dbReference type="Rhea" id="RHEA:19661"/>
        <dbReference type="ChEBI" id="CHEBI:15378"/>
        <dbReference type="ChEBI" id="CHEBI:57540"/>
        <dbReference type="ChEBI" id="CHEBI:57634"/>
        <dbReference type="ChEBI" id="CHEBI:57945"/>
        <dbReference type="ChEBI" id="CHEBI:61381"/>
        <dbReference type="EC" id="1.1.1.17"/>
    </reaction>
</comment>
<dbReference type="SUPFAM" id="SSF48179">
    <property type="entry name" value="6-phosphogluconate dehydrogenase C-terminal domain-like"/>
    <property type="match status" value="1"/>
</dbReference>
<dbReference type="Gene3D" id="3.40.50.720">
    <property type="entry name" value="NAD(P)-binding Rossmann-like Domain"/>
    <property type="match status" value="1"/>
</dbReference>
<keyword evidence="4" id="KW-0560">Oxidoreductase</keyword>
<dbReference type="PROSITE" id="PS00974">
    <property type="entry name" value="MANNITOL_DHGENASE"/>
    <property type="match status" value="1"/>
</dbReference>
<evidence type="ECO:0000256" key="5">
    <source>
        <dbReference type="ARBA" id="ARBA00023027"/>
    </source>
</evidence>
<dbReference type="Proteomes" id="UP000609879">
    <property type="component" value="Unassembled WGS sequence"/>
</dbReference>
<sequence length="384" mass="41163">MTGIVHLGLGNFFRAHQAWYTAEANDGWGIAAFTGRSPHAPGPRYKLITRGPETDEISWPGAITSTHSGLDRAAWTTAVASPETAIVTLTVTEAAYAGDDVPGRLVAGLAARKAANTGSLAIVPCDNLPGNGEVARRVVTEAARRTDPALAGWIAENVSFVSTMVDRITPASAPPEVVTEPFHEWVLQGAFPAGRPAWDVAGARFVEDVLPHEQRKLWLLNGGHSLLAYVGSARNLTTVAEAVDDPECRTLLETWWDEAAACLPLPAEEIRDYRAALVERWENARIRHLLAQIAMDGSQKIPIRVLPVLRRTRERGGMPVGAVRVLAAWHRHLHGAGAPVNDAGAARFASAATARDLLGELDPALAADDDLVTALDDELRVAAR</sequence>
<dbReference type="RefSeq" id="WP_239169150.1">
    <property type="nucleotide sequence ID" value="NZ_BAAABO010000002.1"/>
</dbReference>
<dbReference type="PANTHER" id="PTHR43362">
    <property type="entry name" value="MANNITOL DEHYDROGENASE DSF1-RELATED"/>
    <property type="match status" value="1"/>
</dbReference>
<comment type="caution">
    <text evidence="9">The sequence shown here is derived from an EMBL/GenBank/DDBJ whole genome shotgun (WGS) entry which is preliminary data.</text>
</comment>
<dbReference type="InterPro" id="IPR013131">
    <property type="entry name" value="Mannitol_DH_N"/>
</dbReference>
<keyword evidence="10" id="KW-1185">Reference proteome</keyword>
<organism evidence="9 10">
    <name type="scientific">Paractinoplanes deccanensis</name>
    <dbReference type="NCBI Taxonomy" id="113561"/>
    <lineage>
        <taxon>Bacteria</taxon>
        <taxon>Bacillati</taxon>
        <taxon>Actinomycetota</taxon>
        <taxon>Actinomycetes</taxon>
        <taxon>Micromonosporales</taxon>
        <taxon>Micromonosporaceae</taxon>
        <taxon>Paractinoplanes</taxon>
    </lineage>
</organism>
<dbReference type="InterPro" id="IPR013118">
    <property type="entry name" value="Mannitol_DH_C"/>
</dbReference>
<feature type="domain" description="Mannitol dehydrogenase N-terminal" evidence="7">
    <location>
        <begin position="3"/>
        <end position="199"/>
    </location>
</feature>
<dbReference type="EC" id="1.1.1.17" evidence="2"/>
<evidence type="ECO:0000256" key="3">
    <source>
        <dbReference type="ARBA" id="ARBA00016219"/>
    </source>
</evidence>
<evidence type="ECO:0000259" key="8">
    <source>
        <dbReference type="Pfam" id="PF08125"/>
    </source>
</evidence>
<evidence type="ECO:0000256" key="2">
    <source>
        <dbReference type="ARBA" id="ARBA00012939"/>
    </source>
</evidence>
<dbReference type="InterPro" id="IPR050988">
    <property type="entry name" value="Mannitol_DH/Oxidoreductase"/>
</dbReference>
<proteinExistence type="inferred from homology"/>
<gene>
    <name evidence="9" type="ORF">Ade02nite_58350</name>
</gene>
<keyword evidence="5" id="KW-0520">NAD</keyword>
<dbReference type="Pfam" id="PF01232">
    <property type="entry name" value="Mannitol_dh"/>
    <property type="match status" value="1"/>
</dbReference>
<feature type="domain" description="Mannitol dehydrogenase C-terminal" evidence="8">
    <location>
        <begin position="208"/>
        <end position="337"/>
    </location>
</feature>